<evidence type="ECO:0000256" key="4">
    <source>
        <dbReference type="ARBA" id="ARBA00022475"/>
    </source>
</evidence>
<evidence type="ECO:0000256" key="5">
    <source>
        <dbReference type="ARBA" id="ARBA00022741"/>
    </source>
</evidence>
<dbReference type="GO" id="GO:0016887">
    <property type="term" value="F:ATP hydrolysis activity"/>
    <property type="evidence" value="ECO:0007669"/>
    <property type="project" value="InterPro"/>
</dbReference>
<comment type="caution">
    <text evidence="9">The sequence shown here is derived from an EMBL/GenBank/DDBJ whole genome shotgun (WGS) entry which is preliminary data.</text>
</comment>
<organism evidence="9 10">
    <name type="scientific">Pantoea coffeiphila</name>
    <dbReference type="NCBI Taxonomy" id="1465635"/>
    <lineage>
        <taxon>Bacteria</taxon>
        <taxon>Pseudomonadati</taxon>
        <taxon>Pseudomonadota</taxon>
        <taxon>Gammaproteobacteria</taxon>
        <taxon>Enterobacterales</taxon>
        <taxon>Erwiniaceae</taxon>
        <taxon>Pantoea</taxon>
    </lineage>
</organism>
<evidence type="ECO:0000256" key="1">
    <source>
        <dbReference type="ARBA" id="ARBA00004417"/>
    </source>
</evidence>
<dbReference type="Proteomes" id="UP000239181">
    <property type="component" value="Unassembled WGS sequence"/>
</dbReference>
<dbReference type="InterPro" id="IPR017871">
    <property type="entry name" value="ABC_transporter-like_CS"/>
</dbReference>
<feature type="domain" description="ABC transporter" evidence="8">
    <location>
        <begin position="1"/>
        <end position="243"/>
    </location>
</feature>
<sequence>MSLLEIENAAVSGDGVVVEPLSFVLNPGEPFTLLGETGSGKSLLAQAVIGTLPNGLAASGTLRIDGEAYDLAGCPAMALWGHRLGILPQEPWLALDPTMRAEQQVAEGYRYVRGMEKSPALRAARDDLDALGVGHAAARLPQALSGGMAQRVAFAAARAGGAQIIVADEPTKGLDVARRDEVIALLMQEVRAGGGLFTITHDIELARQIGGEVAVMLHGKIIERGRAEQVLDHPQHPYTRQLLAADPSRWPLREHRPHGGQVVLEAKNLSKTRGGRQLFSGQSLRVHAGEVIGITGPSGCGKSSFGDILLGLLAADGGEVQRDRQLAAVKYQKIFQDPPSAFAPRVTLRQVLADVVRHHKLDAGRIALLMARLKLQPVLLDRLPGEISGGELQRFALLRVLLLDPVFLFADEPTSRLDVLTQQQTVELMVEVAAEQNCALLVVSHDEALIDRISHRRIRFGGEEVVQDMGRSAVAVPAFNPLN</sequence>
<evidence type="ECO:0000256" key="7">
    <source>
        <dbReference type="ARBA" id="ARBA00023136"/>
    </source>
</evidence>
<keyword evidence="5" id="KW-0547">Nucleotide-binding</keyword>
<evidence type="ECO:0000256" key="3">
    <source>
        <dbReference type="ARBA" id="ARBA00022448"/>
    </source>
</evidence>
<dbReference type="OrthoDB" id="9784450at2"/>
<feature type="domain" description="ABC transporter" evidence="8">
    <location>
        <begin position="264"/>
        <end position="478"/>
    </location>
</feature>
<evidence type="ECO:0000256" key="2">
    <source>
        <dbReference type="ARBA" id="ARBA00006526"/>
    </source>
</evidence>
<dbReference type="AlphaFoldDB" id="A0A2S9I6D5"/>
<reference evidence="9 10" key="1">
    <citation type="submission" date="2017-10" db="EMBL/GenBank/DDBJ databases">
        <title>Draft genome of two endophytic bacteria isolated from 'guarana' Paullinia cupana (Mart.) Ducke.</title>
        <authorList>
            <person name="Siqueira K.A."/>
            <person name="Liotti R.G."/>
            <person name="Mendes T.A."/>
            <person name="Soares M.A."/>
        </authorList>
    </citation>
    <scope>NUCLEOTIDE SEQUENCE [LARGE SCALE GENOMIC DNA]</scope>
    <source>
        <strain evidence="9 10">342</strain>
    </source>
</reference>
<evidence type="ECO:0000256" key="6">
    <source>
        <dbReference type="ARBA" id="ARBA00022840"/>
    </source>
</evidence>
<dbReference type="Pfam" id="PF00005">
    <property type="entry name" value="ABC_tran"/>
    <property type="match status" value="2"/>
</dbReference>
<keyword evidence="10" id="KW-1185">Reference proteome</keyword>
<dbReference type="GO" id="GO:0005886">
    <property type="term" value="C:plasma membrane"/>
    <property type="evidence" value="ECO:0007669"/>
    <property type="project" value="UniProtKB-SubCell"/>
</dbReference>
<accession>A0A2S9I6D5</accession>
<keyword evidence="3" id="KW-0813">Transport</keyword>
<dbReference type="Gene3D" id="3.40.50.300">
    <property type="entry name" value="P-loop containing nucleotide triphosphate hydrolases"/>
    <property type="match status" value="2"/>
</dbReference>
<dbReference type="InterPro" id="IPR003439">
    <property type="entry name" value="ABC_transporter-like_ATP-bd"/>
</dbReference>
<keyword evidence="4" id="KW-1003">Cell membrane</keyword>
<dbReference type="RefSeq" id="WP_105594901.1">
    <property type="nucleotide sequence ID" value="NZ_PDET01000020.1"/>
</dbReference>
<dbReference type="SMART" id="SM00382">
    <property type="entry name" value="AAA"/>
    <property type="match status" value="2"/>
</dbReference>
<keyword evidence="7" id="KW-0472">Membrane</keyword>
<dbReference type="PANTHER" id="PTHR43297:SF7">
    <property type="entry name" value="D,D-DIPEPTIDE TRANSPORT ATP-BINDING PROTEIN DDPD-RELATED"/>
    <property type="match status" value="1"/>
</dbReference>
<evidence type="ECO:0000313" key="10">
    <source>
        <dbReference type="Proteomes" id="UP000239181"/>
    </source>
</evidence>
<dbReference type="PROSITE" id="PS50893">
    <property type="entry name" value="ABC_TRANSPORTER_2"/>
    <property type="match status" value="2"/>
</dbReference>
<dbReference type="EMBL" id="PDET01000020">
    <property type="protein sequence ID" value="PRD13349.1"/>
    <property type="molecule type" value="Genomic_DNA"/>
</dbReference>
<dbReference type="GO" id="GO:0005524">
    <property type="term" value="F:ATP binding"/>
    <property type="evidence" value="ECO:0007669"/>
    <property type="project" value="UniProtKB-KW"/>
</dbReference>
<dbReference type="PANTHER" id="PTHR43297">
    <property type="entry name" value="OLIGOPEPTIDE TRANSPORT ATP-BINDING PROTEIN APPD"/>
    <property type="match status" value="1"/>
</dbReference>
<name>A0A2S9I6D5_9GAMM</name>
<dbReference type="GO" id="GO:0015413">
    <property type="term" value="F:ABC-type nickel transporter activity"/>
    <property type="evidence" value="ECO:0007669"/>
    <property type="project" value="UniProtKB-EC"/>
</dbReference>
<dbReference type="InterPro" id="IPR050388">
    <property type="entry name" value="ABC_Ni/Peptide_Import"/>
</dbReference>
<dbReference type="InterPro" id="IPR003593">
    <property type="entry name" value="AAA+_ATPase"/>
</dbReference>
<protein>
    <submittedName>
        <fullName evidence="9">ABC transporter ATP-binding protein</fullName>
    </submittedName>
</protein>
<dbReference type="PROSITE" id="PS00211">
    <property type="entry name" value="ABC_TRANSPORTER_1"/>
    <property type="match status" value="1"/>
</dbReference>
<comment type="subcellular location">
    <subcellularLocation>
        <location evidence="1">Cell inner membrane</location>
        <topology evidence="1">Peripheral membrane protein</topology>
    </subcellularLocation>
</comment>
<comment type="similarity">
    <text evidence="2">Belongs to the ABC transporter superfamily. Drug exporter-2 (TC 3.A.1.117) family.</text>
</comment>
<gene>
    <name evidence="9" type="ORF">CQW29_22085</name>
</gene>
<proteinExistence type="inferred from homology"/>
<dbReference type="SUPFAM" id="SSF52540">
    <property type="entry name" value="P-loop containing nucleoside triphosphate hydrolases"/>
    <property type="match status" value="2"/>
</dbReference>
<dbReference type="InterPro" id="IPR027417">
    <property type="entry name" value="P-loop_NTPase"/>
</dbReference>
<evidence type="ECO:0000313" key="9">
    <source>
        <dbReference type="EMBL" id="PRD13349.1"/>
    </source>
</evidence>
<keyword evidence="6 9" id="KW-0067">ATP-binding</keyword>
<evidence type="ECO:0000259" key="8">
    <source>
        <dbReference type="PROSITE" id="PS50893"/>
    </source>
</evidence>